<dbReference type="RefSeq" id="WP_128389645.1">
    <property type="nucleotide sequence ID" value="NZ_SBII01000005.1"/>
</dbReference>
<dbReference type="EMBL" id="SBII01000005">
    <property type="protein sequence ID" value="RWX00416.1"/>
    <property type="molecule type" value="Genomic_DNA"/>
</dbReference>
<dbReference type="InterPro" id="IPR051604">
    <property type="entry name" value="Ergot_Alk_Oxidoreductase"/>
</dbReference>
<sequence length="282" mass="31108">MSAKQNTEKTFLVLGSNGKTGSRVVKQLLEKKYKVRIGSRSAEISFDWEDVSTWKPVLKDVDTVYITFQPDLALPGSVETIASFSKIAVASGVKKLVLLSGRGEPEAQECEQAVIRSGADWTIVRASWFCQNFSEGNFLEPIIAGYVALPAGNVREPFIDTDDIADVVSAALTDDKHNGHIYEVTGPRLLTFKEAVIEIAAASGKTIHYEEISIDHYKATLAEYNVPNVIINLITYLFTEVLDGRNESITDGVERALARKPRDFSEYAKRATESGVWNTISV</sequence>
<dbReference type="PANTHER" id="PTHR43162:SF1">
    <property type="entry name" value="PRESTALK A DIFFERENTIATION PROTEIN A"/>
    <property type="match status" value="1"/>
</dbReference>
<comment type="caution">
    <text evidence="2">The sequence shown here is derived from an EMBL/GenBank/DDBJ whole genome shotgun (WGS) entry which is preliminary data.</text>
</comment>
<name>A0A444HAZ4_9FLAO</name>
<feature type="domain" description="NAD(P)-binding" evidence="1">
    <location>
        <begin position="15"/>
        <end position="174"/>
    </location>
</feature>
<evidence type="ECO:0000313" key="3">
    <source>
        <dbReference type="Proteomes" id="UP000287527"/>
    </source>
</evidence>
<gene>
    <name evidence="2" type="ORF">EPI11_09055</name>
</gene>
<dbReference type="SUPFAM" id="SSF51735">
    <property type="entry name" value="NAD(P)-binding Rossmann-fold domains"/>
    <property type="match status" value="1"/>
</dbReference>
<reference evidence="2 3" key="1">
    <citation type="submission" date="2019-01" db="EMBL/GenBank/DDBJ databases">
        <title>Flavobacterium sp. nov.,isolated from freshwater.</title>
        <authorList>
            <person name="Zhang R."/>
            <person name="Du Z.-J."/>
        </authorList>
    </citation>
    <scope>NUCLEOTIDE SEQUENCE [LARGE SCALE GENOMIC DNA]</scope>
    <source>
        <strain evidence="2 3">1E403</strain>
    </source>
</reference>
<dbReference type="InterPro" id="IPR016040">
    <property type="entry name" value="NAD(P)-bd_dom"/>
</dbReference>
<dbReference type="PANTHER" id="PTHR43162">
    <property type="match status" value="1"/>
</dbReference>
<proteinExistence type="predicted"/>
<evidence type="ECO:0000313" key="2">
    <source>
        <dbReference type="EMBL" id="RWX00416.1"/>
    </source>
</evidence>
<dbReference type="AlphaFoldDB" id="A0A444HAZ4"/>
<accession>A0A444HAZ4</accession>
<evidence type="ECO:0000259" key="1">
    <source>
        <dbReference type="Pfam" id="PF13460"/>
    </source>
</evidence>
<dbReference type="InterPro" id="IPR036291">
    <property type="entry name" value="NAD(P)-bd_dom_sf"/>
</dbReference>
<dbReference type="Pfam" id="PF13460">
    <property type="entry name" value="NAD_binding_10"/>
    <property type="match status" value="1"/>
</dbReference>
<dbReference type="Gene3D" id="3.40.50.720">
    <property type="entry name" value="NAD(P)-binding Rossmann-like Domain"/>
    <property type="match status" value="1"/>
</dbReference>
<organism evidence="2 3">
    <name type="scientific">Flavobacterium cerinum</name>
    <dbReference type="NCBI Taxonomy" id="2502784"/>
    <lineage>
        <taxon>Bacteria</taxon>
        <taxon>Pseudomonadati</taxon>
        <taxon>Bacteroidota</taxon>
        <taxon>Flavobacteriia</taxon>
        <taxon>Flavobacteriales</taxon>
        <taxon>Flavobacteriaceae</taxon>
        <taxon>Flavobacterium</taxon>
    </lineage>
</organism>
<protein>
    <submittedName>
        <fullName evidence="2">NmrA family transcriptional regulator</fullName>
    </submittedName>
</protein>
<dbReference type="Gene3D" id="3.90.25.10">
    <property type="entry name" value="UDP-galactose 4-epimerase, domain 1"/>
    <property type="match status" value="1"/>
</dbReference>
<dbReference type="Proteomes" id="UP000287527">
    <property type="component" value="Unassembled WGS sequence"/>
</dbReference>
<keyword evidence="3" id="KW-1185">Reference proteome</keyword>
<dbReference type="OrthoDB" id="9780595at2"/>